<keyword evidence="1 9" id="KW-0813">Transport</keyword>
<name>A0ABQ1IMU5_9PROT</name>
<keyword evidence="2 9" id="KW-1003">Cell membrane</keyword>
<evidence type="ECO:0000256" key="5">
    <source>
        <dbReference type="ARBA" id="ARBA00022958"/>
    </source>
</evidence>
<gene>
    <name evidence="9 10" type="primary">kdpA</name>
    <name evidence="10" type="ORF">GCM10011505_29180</name>
</gene>
<comment type="subcellular location">
    <subcellularLocation>
        <location evidence="9">Cell membrane</location>
        <topology evidence="9">Multi-pass membrane protein</topology>
    </subcellularLocation>
</comment>
<comment type="function">
    <text evidence="9">Part of the high-affinity ATP-driven potassium transport (or Kdp) system, which catalyzes the hydrolysis of ATP coupled with the electrogenic transport of potassium into the cytoplasm. This subunit binds the extracellular potassium ions and delivers the ions to the membrane domain of KdpB through an intramembrane tunnel.</text>
</comment>
<dbReference type="RefSeq" id="WP_188579129.1">
    <property type="nucleotide sequence ID" value="NZ_BMDZ01000034.1"/>
</dbReference>
<accession>A0ABQ1IMU5</accession>
<dbReference type="HAMAP" id="MF_00275">
    <property type="entry name" value="KdpA"/>
    <property type="match status" value="1"/>
</dbReference>
<evidence type="ECO:0000256" key="8">
    <source>
        <dbReference type="ARBA" id="ARBA00023136"/>
    </source>
</evidence>
<feature type="transmembrane region" description="Helical" evidence="9">
    <location>
        <begin position="254"/>
        <end position="275"/>
    </location>
</feature>
<evidence type="ECO:0000256" key="6">
    <source>
        <dbReference type="ARBA" id="ARBA00022989"/>
    </source>
</evidence>
<evidence type="ECO:0000256" key="3">
    <source>
        <dbReference type="ARBA" id="ARBA00022538"/>
    </source>
</evidence>
<dbReference type="PANTHER" id="PTHR30607:SF2">
    <property type="entry name" value="POTASSIUM-TRANSPORTING ATPASE POTASSIUM-BINDING SUBUNIT"/>
    <property type="match status" value="1"/>
</dbReference>
<evidence type="ECO:0000256" key="7">
    <source>
        <dbReference type="ARBA" id="ARBA00023065"/>
    </source>
</evidence>
<evidence type="ECO:0000256" key="9">
    <source>
        <dbReference type="HAMAP-Rule" id="MF_00275"/>
    </source>
</evidence>
<organism evidence="10 11">
    <name type="scientific">Tistrella bauzanensis</name>
    <dbReference type="NCBI Taxonomy" id="657419"/>
    <lineage>
        <taxon>Bacteria</taxon>
        <taxon>Pseudomonadati</taxon>
        <taxon>Pseudomonadota</taxon>
        <taxon>Alphaproteobacteria</taxon>
        <taxon>Geminicoccales</taxon>
        <taxon>Geminicoccaceae</taxon>
        <taxon>Tistrella</taxon>
    </lineage>
</organism>
<comment type="caution">
    <text evidence="10">The sequence shown here is derived from an EMBL/GenBank/DDBJ whole genome shotgun (WGS) entry which is preliminary data.</text>
</comment>
<feature type="transmembrane region" description="Helical" evidence="9">
    <location>
        <begin position="287"/>
        <end position="306"/>
    </location>
</feature>
<evidence type="ECO:0000313" key="10">
    <source>
        <dbReference type="EMBL" id="GGB46201.1"/>
    </source>
</evidence>
<feature type="transmembrane region" description="Helical" evidence="9">
    <location>
        <begin position="40"/>
        <end position="58"/>
    </location>
</feature>
<keyword evidence="4 9" id="KW-0812">Transmembrane</keyword>
<proteinExistence type="inferred from homology"/>
<dbReference type="Proteomes" id="UP000603352">
    <property type="component" value="Unassembled WGS sequence"/>
</dbReference>
<dbReference type="Pfam" id="PF03814">
    <property type="entry name" value="KdpA"/>
    <property type="match status" value="1"/>
</dbReference>
<evidence type="ECO:0000256" key="2">
    <source>
        <dbReference type="ARBA" id="ARBA00022475"/>
    </source>
</evidence>
<feature type="transmembrane region" description="Helical" evidence="9">
    <location>
        <begin position="489"/>
        <end position="511"/>
    </location>
</feature>
<keyword evidence="5 9" id="KW-0630">Potassium</keyword>
<dbReference type="PANTHER" id="PTHR30607">
    <property type="entry name" value="POTASSIUM-TRANSPORTING ATPASE A CHAIN"/>
    <property type="match status" value="1"/>
</dbReference>
<dbReference type="PIRSF" id="PIRSF001294">
    <property type="entry name" value="K_ATPaseA"/>
    <property type="match status" value="1"/>
</dbReference>
<feature type="transmembrane region" description="Helical" evidence="9">
    <location>
        <begin position="64"/>
        <end position="86"/>
    </location>
</feature>
<reference evidence="11" key="1">
    <citation type="journal article" date="2019" name="Int. J. Syst. Evol. Microbiol.">
        <title>The Global Catalogue of Microorganisms (GCM) 10K type strain sequencing project: providing services to taxonomists for standard genome sequencing and annotation.</title>
        <authorList>
            <consortium name="The Broad Institute Genomics Platform"/>
            <consortium name="The Broad Institute Genome Sequencing Center for Infectious Disease"/>
            <person name="Wu L."/>
            <person name="Ma J."/>
        </authorList>
    </citation>
    <scope>NUCLEOTIDE SEQUENCE [LARGE SCALE GENOMIC DNA]</scope>
    <source>
        <strain evidence="11">CGMCC 1.10188</strain>
    </source>
</reference>
<keyword evidence="3 9" id="KW-0633">Potassium transport</keyword>
<evidence type="ECO:0000256" key="4">
    <source>
        <dbReference type="ARBA" id="ARBA00022692"/>
    </source>
</evidence>
<feature type="transmembrane region" description="Helical" evidence="9">
    <location>
        <begin position="386"/>
        <end position="404"/>
    </location>
</feature>
<keyword evidence="8 9" id="KW-0472">Membrane</keyword>
<evidence type="ECO:0000256" key="1">
    <source>
        <dbReference type="ARBA" id="ARBA00022448"/>
    </source>
</evidence>
<feature type="transmembrane region" description="Helical" evidence="9">
    <location>
        <begin position="143"/>
        <end position="161"/>
    </location>
</feature>
<evidence type="ECO:0000313" key="11">
    <source>
        <dbReference type="Proteomes" id="UP000603352"/>
    </source>
</evidence>
<keyword evidence="7 9" id="KW-0406">Ion transport</keyword>
<protein>
    <recommendedName>
        <fullName evidence="9">Potassium-transporting ATPase potassium-binding subunit</fullName>
    </recommendedName>
    <alternativeName>
        <fullName evidence="9">ATP phosphohydrolase [potassium-transporting] A chain</fullName>
    </alternativeName>
    <alternativeName>
        <fullName evidence="9">Potassium-binding and translocating subunit A</fullName>
    </alternativeName>
    <alternativeName>
        <fullName evidence="9">Potassium-translocating ATPase A chain</fullName>
    </alternativeName>
</protein>
<dbReference type="EMBL" id="BMDZ01000034">
    <property type="protein sequence ID" value="GGB46201.1"/>
    <property type="molecule type" value="Genomic_DNA"/>
</dbReference>
<keyword evidence="6 9" id="KW-1133">Transmembrane helix</keyword>
<sequence>MTSMDLARIAIYLAIVTGLAVLLGRWLVVVAGPRAAAARIPLIGAAEAGILGLAGVGPGRETGWLGYALAVIAFNYAGFLLLYGVLRLQHLLPWNPLDIGPMAPAVAFNTAISFVTNTNWQAYSGEAELTGFAQAVGLGTQNFLSAATGIAVMVALARGFARAEATTLGDFTTDLTRITLRLLLPLAVIVTVLLVLQGVPQVMQGVLHSIGLDSGAQTIPLGPVASQVAIKQLGTNGGGFYGVNSAHPLENPTIWSNLIEMVAILALPAAMPLAFGRLIGDPRQGRALFLAMLIPFMVMVGLIAWAELAGNPIHQALGVDPAMGNMEGKEVRFGAVDSGIWAAATTAASNGSVNAMHDSFTPLGGMVAMLGMLLGEVIFGGVGSGLYGLILFAVIAVFAAGLMVGRTPEYLGKKIEAREMTLAMLALIGLAVAMLVPAALTAVLPVAAAAVQETGPHGLSEILYAYGSAAGNNGSAFAGFGAAQTFHAIAIGVSMMIGRYLPVLVVLAIAGSLAAKKRLPASAGTLPTHGPLFIGLLIAVVLIIGGLTYFPALALGPVAEHLAMLAGRLS</sequence>
<dbReference type="NCBIfam" id="TIGR00680">
    <property type="entry name" value="kdpA"/>
    <property type="match status" value="1"/>
</dbReference>
<feature type="transmembrane region" description="Helical" evidence="9">
    <location>
        <begin position="182"/>
        <end position="199"/>
    </location>
</feature>
<dbReference type="InterPro" id="IPR004623">
    <property type="entry name" value="KdpA"/>
</dbReference>
<comment type="subunit">
    <text evidence="9">The system is composed of three essential subunits: KdpA, KdpB and KdpC.</text>
</comment>
<comment type="similarity">
    <text evidence="9">Belongs to the KdpA family.</text>
</comment>
<feature type="transmembrane region" description="Helical" evidence="9">
    <location>
        <begin position="532"/>
        <end position="555"/>
    </location>
</feature>
<feature type="transmembrane region" description="Helical" evidence="9">
    <location>
        <begin position="6"/>
        <end position="28"/>
    </location>
</feature>
<keyword evidence="11" id="KW-1185">Reference proteome</keyword>
<feature type="transmembrane region" description="Helical" evidence="9">
    <location>
        <begin position="424"/>
        <end position="451"/>
    </location>
</feature>